<dbReference type="Gene3D" id="3.10.580.10">
    <property type="entry name" value="CBS-domain"/>
    <property type="match status" value="1"/>
</dbReference>
<evidence type="ECO:0000256" key="1">
    <source>
        <dbReference type="ARBA" id="ARBA00023122"/>
    </source>
</evidence>
<evidence type="ECO:0000256" key="2">
    <source>
        <dbReference type="ARBA" id="ARBA00023159"/>
    </source>
</evidence>
<dbReference type="InterPro" id="IPR018821">
    <property type="entry name" value="DUF294_put_nucleoTrafse_sb-bd"/>
</dbReference>
<dbReference type="Pfam" id="PF00027">
    <property type="entry name" value="cNMP_binding"/>
    <property type="match status" value="1"/>
</dbReference>
<dbReference type="Pfam" id="PF03445">
    <property type="entry name" value="DUF294"/>
    <property type="match status" value="1"/>
</dbReference>
<dbReference type="Proteomes" id="UP000799092">
    <property type="component" value="Unassembled WGS sequence"/>
</dbReference>
<dbReference type="CDD" id="cd05401">
    <property type="entry name" value="NT_GlnE_GlnD_like"/>
    <property type="match status" value="1"/>
</dbReference>
<comment type="caution">
    <text evidence="6">The sequence shown here is derived from an EMBL/GenBank/DDBJ whole genome shotgun (WGS) entry which is preliminary data.</text>
</comment>
<name>A0A6A8DBW5_9BACI</name>
<dbReference type="AlphaFoldDB" id="A0A6A8DBW5"/>
<dbReference type="InterPro" id="IPR005105">
    <property type="entry name" value="GlnD_Uridyltrans_N"/>
</dbReference>
<dbReference type="InterPro" id="IPR000595">
    <property type="entry name" value="cNMP-bd_dom"/>
</dbReference>
<dbReference type="SUPFAM" id="SSF51206">
    <property type="entry name" value="cAMP-binding domain-like"/>
    <property type="match status" value="1"/>
</dbReference>
<dbReference type="PANTHER" id="PTHR43080:SF2">
    <property type="entry name" value="CBS DOMAIN-CONTAINING PROTEIN"/>
    <property type="match status" value="1"/>
</dbReference>
<dbReference type="InterPro" id="IPR051257">
    <property type="entry name" value="Diverse_CBS-Domain"/>
</dbReference>
<dbReference type="Pfam" id="PF00571">
    <property type="entry name" value="CBS"/>
    <property type="match status" value="1"/>
</dbReference>
<dbReference type="EMBL" id="WJNG01000007">
    <property type="protein sequence ID" value="MRH43183.1"/>
    <property type="molecule type" value="Genomic_DNA"/>
</dbReference>
<accession>A0A6A8DBW5</accession>
<dbReference type="InterPro" id="IPR014710">
    <property type="entry name" value="RmlC-like_jellyroll"/>
</dbReference>
<dbReference type="GO" id="GO:0008773">
    <property type="term" value="F:[protein-PII] uridylyltransferase activity"/>
    <property type="evidence" value="ECO:0007669"/>
    <property type="project" value="InterPro"/>
</dbReference>
<dbReference type="Pfam" id="PF10335">
    <property type="entry name" value="DUF294_C"/>
    <property type="match status" value="1"/>
</dbReference>
<sequence length="630" mass="73088">MFKNQYPFDLLTDNEFIKITEGAVIRELKANEFIIHEEDNEETVELHFLISGLAKNILHRANGKQVSIRFYYPGDLIGMMIMLTSGEMRFSVQALENTKTICLNKANFMEVMTNNTNFSKVVLDGISNLMKSLYQEVKYKSSDTGDQNEKELYRKRVDTFMELPVFIQPSKSIEDAAKLLQHKKMEGLIVSEDQSKMVGMIGYSEILNAVMKNDLKSSVSNYMQEDIYSVADQDFIYEALSYLKHHPTVIIPVFHKSNVVGFLRQSSFFNIKDSVYFDTSYRISKSKTVNELKSLSPTYNKEFQQFIKQLIDEGTFGYEICELISSLNDRIHKQVIRIAEEEMVREGYGPPQINYCFIVMGSEGRKEQGFSTDQDNGLILSDYKHFKDATKIDLYFEKLSEKINFMLEECGFPLCTGGIMAKENKWRKPYSQWSADLKEWIVKIDAEEIRDFTIFTDFRPIYGDFSLAYSLRDELTNKIKNSLNLHQLLMKDTLRFRVPIQPFGRIIGSGKKRSLNLKKSAIMQIVNAVRIYSAKNGIEDANTINRLDQLANDERFHPRDAENAKMALHRLLTFRLSQNLIQLENQEPLTNEIIIQKLSKEEKRKLKEALSIARRLQQVIELSYNRNRVV</sequence>
<evidence type="ECO:0000256" key="3">
    <source>
        <dbReference type="PROSITE-ProRule" id="PRU00703"/>
    </source>
</evidence>
<dbReference type="InterPro" id="IPR000644">
    <property type="entry name" value="CBS_dom"/>
</dbReference>
<evidence type="ECO:0000313" key="6">
    <source>
        <dbReference type="EMBL" id="MRH43183.1"/>
    </source>
</evidence>
<protein>
    <submittedName>
        <fullName evidence="6">Cyclic nucleotide-binding domain-containing protein</fullName>
    </submittedName>
</protein>
<keyword evidence="1 3" id="KW-0129">CBS domain</keyword>
<dbReference type="CDD" id="cd00038">
    <property type="entry name" value="CAP_ED"/>
    <property type="match status" value="1"/>
</dbReference>
<dbReference type="OrthoDB" id="9810963at2"/>
<evidence type="ECO:0000259" key="5">
    <source>
        <dbReference type="PROSITE" id="PS51371"/>
    </source>
</evidence>
<dbReference type="PROSITE" id="PS50042">
    <property type="entry name" value="CNMP_BINDING_3"/>
    <property type="match status" value="1"/>
</dbReference>
<keyword evidence="2" id="KW-0010">Activator</keyword>
<feature type="domain" description="CBS" evidence="5">
    <location>
        <begin position="160"/>
        <end position="217"/>
    </location>
</feature>
<evidence type="ECO:0000313" key="7">
    <source>
        <dbReference type="Proteomes" id="UP000799092"/>
    </source>
</evidence>
<keyword evidence="7" id="KW-1185">Reference proteome</keyword>
<evidence type="ECO:0000259" key="4">
    <source>
        <dbReference type="PROSITE" id="PS50042"/>
    </source>
</evidence>
<dbReference type="Gene3D" id="2.60.120.10">
    <property type="entry name" value="Jelly Rolls"/>
    <property type="match status" value="1"/>
</dbReference>
<gene>
    <name evidence="6" type="ORF">GH741_10875</name>
</gene>
<dbReference type="PROSITE" id="PS51371">
    <property type="entry name" value="CBS"/>
    <property type="match status" value="1"/>
</dbReference>
<dbReference type="InterPro" id="IPR018490">
    <property type="entry name" value="cNMP-bd_dom_sf"/>
</dbReference>
<dbReference type="SUPFAM" id="SSF54631">
    <property type="entry name" value="CBS-domain pair"/>
    <property type="match status" value="1"/>
</dbReference>
<organism evidence="6 7">
    <name type="scientific">Aquibacillus halophilus</name>
    <dbReference type="NCBI Taxonomy" id="930132"/>
    <lineage>
        <taxon>Bacteria</taxon>
        <taxon>Bacillati</taxon>
        <taxon>Bacillota</taxon>
        <taxon>Bacilli</taxon>
        <taxon>Bacillales</taxon>
        <taxon>Bacillaceae</taxon>
        <taxon>Aquibacillus</taxon>
    </lineage>
</organism>
<dbReference type="PANTHER" id="PTHR43080">
    <property type="entry name" value="CBS DOMAIN-CONTAINING PROTEIN CBSX3, MITOCHONDRIAL"/>
    <property type="match status" value="1"/>
</dbReference>
<feature type="domain" description="Cyclic nucleotide-binding" evidence="4">
    <location>
        <begin position="45"/>
        <end position="112"/>
    </location>
</feature>
<proteinExistence type="predicted"/>
<dbReference type="InterPro" id="IPR046342">
    <property type="entry name" value="CBS_dom_sf"/>
</dbReference>
<reference evidence="6" key="1">
    <citation type="submission" date="2019-11" db="EMBL/GenBank/DDBJ databases">
        <authorList>
            <person name="Li J."/>
        </authorList>
    </citation>
    <scope>NUCLEOTIDE SEQUENCE</scope>
    <source>
        <strain evidence="6">B6B</strain>
    </source>
</reference>